<dbReference type="InterPro" id="IPR014238">
    <property type="entry name" value="Spore_YlmC/YmxH"/>
</dbReference>
<evidence type="ECO:0000259" key="1">
    <source>
        <dbReference type="Pfam" id="PF05239"/>
    </source>
</evidence>
<evidence type="ECO:0000313" key="3">
    <source>
        <dbReference type="Proteomes" id="UP000196365"/>
    </source>
</evidence>
<organism evidence="2 3">
    <name type="scientific">Garciella nitratireducens DSM 15102</name>
    <dbReference type="NCBI Taxonomy" id="1121911"/>
    <lineage>
        <taxon>Bacteria</taxon>
        <taxon>Bacillati</taxon>
        <taxon>Bacillota</taxon>
        <taxon>Clostridia</taxon>
        <taxon>Eubacteriales</taxon>
        <taxon>Eubacteriaceae</taxon>
        <taxon>Garciella</taxon>
    </lineage>
</organism>
<dbReference type="InterPro" id="IPR011033">
    <property type="entry name" value="PRC_barrel-like_sf"/>
</dbReference>
<gene>
    <name evidence="2" type="ORF">SAMN02745973_00156</name>
</gene>
<dbReference type="Gene3D" id="2.30.30.240">
    <property type="entry name" value="PRC-barrel domain"/>
    <property type="match status" value="1"/>
</dbReference>
<keyword evidence="3" id="KW-1185">Reference proteome</keyword>
<dbReference type="OrthoDB" id="6024937at2"/>
<sequence>MRWQELKNREIIDVSTGERLGLLGDCDLEFDPKSGQILKLLIPEIRGYLSFMSDKKFYSVSWDKIKKIGSDTVIIEK</sequence>
<proteinExistence type="predicted"/>
<protein>
    <submittedName>
        <fullName evidence="2">Sporulation protein, YlmC/YmxH family</fullName>
    </submittedName>
</protein>
<accession>A0A1T4JW40</accession>
<reference evidence="2 3" key="1">
    <citation type="submission" date="2017-02" db="EMBL/GenBank/DDBJ databases">
        <authorList>
            <person name="Peterson S.W."/>
        </authorList>
    </citation>
    <scope>NUCLEOTIDE SEQUENCE [LARGE SCALE GENOMIC DNA]</scope>
    <source>
        <strain evidence="2 3">DSM 15102</strain>
    </source>
</reference>
<dbReference type="RefSeq" id="WP_087677604.1">
    <property type="nucleotide sequence ID" value="NZ_FUWV01000001.1"/>
</dbReference>
<dbReference type="SUPFAM" id="SSF50346">
    <property type="entry name" value="PRC-barrel domain"/>
    <property type="match status" value="1"/>
</dbReference>
<dbReference type="Pfam" id="PF05239">
    <property type="entry name" value="PRC"/>
    <property type="match status" value="1"/>
</dbReference>
<dbReference type="InterPro" id="IPR027275">
    <property type="entry name" value="PRC-brl_dom"/>
</dbReference>
<dbReference type="EMBL" id="FUWV01000001">
    <property type="protein sequence ID" value="SJZ34420.1"/>
    <property type="molecule type" value="Genomic_DNA"/>
</dbReference>
<feature type="domain" description="PRC-barrel" evidence="1">
    <location>
        <begin position="2"/>
        <end position="76"/>
    </location>
</feature>
<dbReference type="PANTHER" id="PTHR40061:SF1">
    <property type="entry name" value="SPORULATION PROTEIN YLMC-RELATED"/>
    <property type="match status" value="1"/>
</dbReference>
<name>A0A1T4JW40_9FIRM</name>
<dbReference type="PANTHER" id="PTHR40061">
    <property type="entry name" value="SPORULATION PROTEIN YLMC-RELATED"/>
    <property type="match status" value="1"/>
</dbReference>
<dbReference type="NCBIfam" id="TIGR02888">
    <property type="entry name" value="spore_YlmC_YmxH"/>
    <property type="match status" value="1"/>
</dbReference>
<dbReference type="Proteomes" id="UP000196365">
    <property type="component" value="Unassembled WGS sequence"/>
</dbReference>
<dbReference type="AlphaFoldDB" id="A0A1T4JW40"/>
<evidence type="ECO:0000313" key="2">
    <source>
        <dbReference type="EMBL" id="SJZ34420.1"/>
    </source>
</evidence>